<protein>
    <recommendedName>
        <fullName evidence="7">Major facilitator superfamily (MFS) profile domain-containing protein</fullName>
    </recommendedName>
</protein>
<feature type="transmembrane region" description="Helical" evidence="4">
    <location>
        <begin position="382"/>
        <end position="400"/>
    </location>
</feature>
<feature type="transmembrane region" description="Helical" evidence="4">
    <location>
        <begin position="246"/>
        <end position="266"/>
    </location>
</feature>
<accession>A0A6H0XN85</accession>
<feature type="transmembrane region" description="Helical" evidence="4">
    <location>
        <begin position="88"/>
        <end position="107"/>
    </location>
</feature>
<feature type="transmembrane region" description="Helical" evidence="4">
    <location>
        <begin position="446"/>
        <end position="468"/>
    </location>
</feature>
<keyword evidence="4" id="KW-1133">Transmembrane helix</keyword>
<dbReference type="InterPro" id="IPR036259">
    <property type="entry name" value="MFS_trans_sf"/>
</dbReference>
<organism evidence="5 6">
    <name type="scientific">Peltaster fructicola</name>
    <dbReference type="NCBI Taxonomy" id="286661"/>
    <lineage>
        <taxon>Eukaryota</taxon>
        <taxon>Fungi</taxon>
        <taxon>Dikarya</taxon>
        <taxon>Ascomycota</taxon>
        <taxon>Pezizomycotina</taxon>
        <taxon>Dothideomycetes</taxon>
        <taxon>Dothideomycetes incertae sedis</taxon>
        <taxon>Peltaster</taxon>
    </lineage>
</organism>
<name>A0A6H0XN85_9PEZI</name>
<dbReference type="Pfam" id="PF07690">
    <property type="entry name" value="MFS_1"/>
    <property type="match status" value="1"/>
</dbReference>
<evidence type="ECO:0008006" key="7">
    <source>
        <dbReference type="Google" id="ProtNLM"/>
    </source>
</evidence>
<dbReference type="GO" id="GO:0022857">
    <property type="term" value="F:transmembrane transporter activity"/>
    <property type="evidence" value="ECO:0007669"/>
    <property type="project" value="InterPro"/>
</dbReference>
<evidence type="ECO:0000256" key="4">
    <source>
        <dbReference type="SAM" id="Phobius"/>
    </source>
</evidence>
<feature type="transmembrane region" description="Helical" evidence="4">
    <location>
        <begin position="214"/>
        <end position="234"/>
    </location>
</feature>
<dbReference type="PANTHER" id="PTHR11360:SF130">
    <property type="entry name" value="MAJOR FACILITATOR SUPERFAMILY (MFS) PROFILE DOMAIN-CONTAINING PROTEIN-RELATED"/>
    <property type="match status" value="1"/>
</dbReference>
<evidence type="ECO:0000313" key="6">
    <source>
        <dbReference type="Proteomes" id="UP000503462"/>
    </source>
</evidence>
<feature type="compositionally biased region" description="Low complexity" evidence="3">
    <location>
        <begin position="62"/>
        <end position="74"/>
    </location>
</feature>
<dbReference type="SUPFAM" id="SSF103473">
    <property type="entry name" value="MFS general substrate transporter"/>
    <property type="match status" value="1"/>
</dbReference>
<feature type="compositionally biased region" description="Acidic residues" evidence="3">
    <location>
        <begin position="32"/>
        <end position="51"/>
    </location>
</feature>
<dbReference type="Gene3D" id="1.20.1250.20">
    <property type="entry name" value="MFS general substrate transporter like domains"/>
    <property type="match status" value="2"/>
</dbReference>
<feature type="transmembrane region" description="Helical" evidence="4">
    <location>
        <begin position="356"/>
        <end position="376"/>
    </location>
</feature>
<dbReference type="AlphaFoldDB" id="A0A6H0XN85"/>
<keyword evidence="6" id="KW-1185">Reference proteome</keyword>
<feature type="transmembrane region" description="Helical" evidence="4">
    <location>
        <begin position="181"/>
        <end position="205"/>
    </location>
</feature>
<comment type="similarity">
    <text evidence="2">Belongs to the major facilitator superfamily. Monocarboxylate porter (TC 2.A.1.13) family.</text>
</comment>
<comment type="subcellular location">
    <subcellularLocation>
        <location evidence="1">Membrane</location>
        <topology evidence="1">Multi-pass membrane protein</topology>
    </subcellularLocation>
</comment>
<feature type="transmembrane region" description="Helical" evidence="4">
    <location>
        <begin position="325"/>
        <end position="344"/>
    </location>
</feature>
<feature type="region of interest" description="Disordered" evidence="3">
    <location>
        <begin position="1"/>
        <end position="87"/>
    </location>
</feature>
<evidence type="ECO:0000313" key="5">
    <source>
        <dbReference type="EMBL" id="QIW96077.1"/>
    </source>
</evidence>
<proteinExistence type="inferred from homology"/>
<sequence length="481" mass="51995">MHNDDKGAYKESEVQLDDVESEAASPTSFDVVMEDSISEEAVDLEKQEDDGACDKKPPPSNALTSTLSRRSATSSRKDPGPPPDGGRAAWTQAAMAHLTVFSTWGWITSYGVFQSYYQNTLGLEPSAISWLGSVQIFLLFFLGAFTGRALDAGLFRTCYIAGAVLQMLGIFTTSIATKYWHFFLCQALCMGIANGLQFCPTMALLSTYFDRKRAFALGIGALGSCTGGVVFPVIVQQLLPRLGFGWTIRICGFIMLLTNVVAITFFRTRLPPRKSGPLVALVELAAFREAPYTLYIAGMFFNFWGLYFAFYYVGAFGRNILGMDYAQSINLLLTMVAIGFIFRLGPNYLAMMVGPLNVMLPFAMLCGIMMFAWIGVRSTSSLYVFAALYGAGSAGLQSMFPPGLASLTDDLAKAGVRMGMGFSIVSFACLSGPPLAGALIEKGSGSYLYAQVWGGISFMVGCALLVAARTAKVGWQLKAVI</sequence>
<gene>
    <name evidence="5" type="ORF">AMS68_001595</name>
</gene>
<dbReference type="GO" id="GO:0016020">
    <property type="term" value="C:membrane"/>
    <property type="evidence" value="ECO:0007669"/>
    <property type="project" value="UniProtKB-SubCell"/>
</dbReference>
<dbReference type="EMBL" id="CP051139">
    <property type="protein sequence ID" value="QIW96077.1"/>
    <property type="molecule type" value="Genomic_DNA"/>
</dbReference>
<keyword evidence="4" id="KW-0812">Transmembrane</keyword>
<feature type="transmembrane region" description="Helical" evidence="4">
    <location>
        <begin position="127"/>
        <end position="145"/>
    </location>
</feature>
<evidence type="ECO:0000256" key="2">
    <source>
        <dbReference type="ARBA" id="ARBA00006727"/>
    </source>
</evidence>
<dbReference type="OrthoDB" id="6499973at2759"/>
<dbReference type="InterPro" id="IPR011701">
    <property type="entry name" value="MFS"/>
</dbReference>
<dbReference type="Proteomes" id="UP000503462">
    <property type="component" value="Chromosome 1"/>
</dbReference>
<feature type="transmembrane region" description="Helical" evidence="4">
    <location>
        <begin position="292"/>
        <end position="313"/>
    </location>
</feature>
<evidence type="ECO:0000256" key="1">
    <source>
        <dbReference type="ARBA" id="ARBA00004141"/>
    </source>
</evidence>
<dbReference type="InterPro" id="IPR050327">
    <property type="entry name" value="Proton-linked_MCT"/>
</dbReference>
<feature type="transmembrane region" description="Helical" evidence="4">
    <location>
        <begin position="157"/>
        <end position="175"/>
    </location>
</feature>
<feature type="compositionally biased region" description="Basic and acidic residues" evidence="3">
    <location>
        <begin position="1"/>
        <end position="13"/>
    </location>
</feature>
<evidence type="ECO:0000256" key="3">
    <source>
        <dbReference type="SAM" id="MobiDB-lite"/>
    </source>
</evidence>
<dbReference type="PANTHER" id="PTHR11360">
    <property type="entry name" value="MONOCARBOXYLATE TRANSPORTER"/>
    <property type="match status" value="1"/>
</dbReference>
<feature type="transmembrane region" description="Helical" evidence="4">
    <location>
        <begin position="421"/>
        <end position="440"/>
    </location>
</feature>
<reference evidence="5 6" key="1">
    <citation type="journal article" date="2016" name="Sci. Rep.">
        <title>Peltaster fructicola genome reveals evolution from an invasive phytopathogen to an ectophytic parasite.</title>
        <authorList>
            <person name="Xu C."/>
            <person name="Chen H."/>
            <person name="Gleason M.L."/>
            <person name="Xu J.R."/>
            <person name="Liu H."/>
            <person name="Zhang R."/>
            <person name="Sun G."/>
        </authorList>
    </citation>
    <scope>NUCLEOTIDE SEQUENCE [LARGE SCALE GENOMIC DNA]</scope>
    <source>
        <strain evidence="5 6">LNHT1506</strain>
    </source>
</reference>
<keyword evidence="4" id="KW-0472">Membrane</keyword>